<sequence length="148" mass="16057">MKSSPIDQRQSATMADEIIELPTRVNRLFSTFHPRTEPEQDPADVARSVSAIVGETILAEEIIALRTGSTSGGVDPTVLQAIAQHFHVLPVYLTGTSDEARPVDRQLRLLSAARDAGVRHMALRGNDIDITALTRELSRLAPPDHSAA</sequence>
<protein>
    <submittedName>
        <fullName evidence="1">Uncharacterized protein</fullName>
    </submittedName>
</protein>
<dbReference type="Proteomes" id="UP000252586">
    <property type="component" value="Unassembled WGS sequence"/>
</dbReference>
<name>A0A366D308_9NOCA</name>
<dbReference type="GeneID" id="80346260"/>
<gene>
    <name evidence="1" type="ORF">DFR74_1164</name>
</gene>
<dbReference type="AlphaFoldDB" id="A0A366D308"/>
<dbReference type="OrthoDB" id="4542183at2"/>
<reference evidence="1 2" key="1">
    <citation type="submission" date="2018-06" db="EMBL/GenBank/DDBJ databases">
        <title>Genomic Encyclopedia of Type Strains, Phase IV (KMG-IV): sequencing the most valuable type-strain genomes for metagenomic binning, comparative biology and taxonomic classification.</title>
        <authorList>
            <person name="Goeker M."/>
        </authorList>
    </citation>
    <scope>NUCLEOTIDE SEQUENCE [LARGE SCALE GENOMIC DNA]</scope>
    <source>
        <strain evidence="1 2">DSM 44599</strain>
    </source>
</reference>
<keyword evidence="2" id="KW-1185">Reference proteome</keyword>
<organism evidence="1 2">
    <name type="scientific">Nocardia puris</name>
    <dbReference type="NCBI Taxonomy" id="208602"/>
    <lineage>
        <taxon>Bacteria</taxon>
        <taxon>Bacillati</taxon>
        <taxon>Actinomycetota</taxon>
        <taxon>Actinomycetes</taxon>
        <taxon>Mycobacteriales</taxon>
        <taxon>Nocardiaceae</taxon>
        <taxon>Nocardia</taxon>
    </lineage>
</organism>
<dbReference type="Gene3D" id="1.10.260.40">
    <property type="entry name" value="lambda repressor-like DNA-binding domains"/>
    <property type="match status" value="1"/>
</dbReference>
<dbReference type="STRING" id="1210090.GCA_001613185_04041"/>
<evidence type="ECO:0000313" key="2">
    <source>
        <dbReference type="Proteomes" id="UP000252586"/>
    </source>
</evidence>
<evidence type="ECO:0000313" key="1">
    <source>
        <dbReference type="EMBL" id="RBO84443.1"/>
    </source>
</evidence>
<dbReference type="EMBL" id="QNRE01000016">
    <property type="protein sequence ID" value="RBO84443.1"/>
    <property type="molecule type" value="Genomic_DNA"/>
</dbReference>
<dbReference type="InterPro" id="IPR010982">
    <property type="entry name" value="Lambda_DNA-bd_dom_sf"/>
</dbReference>
<comment type="caution">
    <text evidence="1">The sequence shown here is derived from an EMBL/GenBank/DDBJ whole genome shotgun (WGS) entry which is preliminary data.</text>
</comment>
<proteinExistence type="predicted"/>
<dbReference type="RefSeq" id="WP_138456826.1">
    <property type="nucleotide sequence ID" value="NZ_QNRE01000016.1"/>
</dbReference>
<dbReference type="GO" id="GO:0003677">
    <property type="term" value="F:DNA binding"/>
    <property type="evidence" value="ECO:0007669"/>
    <property type="project" value="InterPro"/>
</dbReference>
<accession>A0A366D308</accession>